<evidence type="ECO:0000313" key="2">
    <source>
        <dbReference type="EMBL" id="OIP96042.1"/>
    </source>
</evidence>
<sequence>MAAEYTIRNMQRCEFDLAVAWAREQGWLQGPYDADCYWQVDPHGFFVGVLYGEIIAVISAVRYDSSYGFMGYYVVKSEFRDRGYGIQLFNHAMAYLGDRIIGGDGVLERVEDYRRQGFVPVYQNARYSTKSQLFDASGEGLRELSTIPAASLLAYDDVHVPAPRHQLLRCLMGQIESRSFGIQENNAVTGYGIIRKCDTGFRIGPLIADTAESAERIYRALAGSIPAGTTVFFDTPLINQNAVDIAQRYGMEHVFSTARIYAHGAPRLPMDHIYSLIGFELG</sequence>
<dbReference type="Gene3D" id="3.40.630.30">
    <property type="match status" value="1"/>
</dbReference>
<dbReference type="InterPro" id="IPR000182">
    <property type="entry name" value="GNAT_dom"/>
</dbReference>
<comment type="caution">
    <text evidence="2">The sequence shown here is derived from an EMBL/GenBank/DDBJ whole genome shotgun (WGS) entry which is preliminary data.</text>
</comment>
<dbReference type="Pfam" id="PF18014">
    <property type="entry name" value="Acetyltransf_18"/>
    <property type="match status" value="1"/>
</dbReference>
<evidence type="ECO:0000259" key="1">
    <source>
        <dbReference type="PROSITE" id="PS51186"/>
    </source>
</evidence>
<dbReference type="AlphaFoldDB" id="A0A1J5INR8"/>
<dbReference type="PROSITE" id="PS51186">
    <property type="entry name" value="GNAT"/>
    <property type="match status" value="1"/>
</dbReference>
<organism evidence="2 3">
    <name type="scientific">Candidatus Wirthbacteria bacterium CG2_30_54_11</name>
    <dbReference type="NCBI Taxonomy" id="1817892"/>
    <lineage>
        <taxon>Bacteria</taxon>
        <taxon>Candidatus Wirthbacteria</taxon>
    </lineage>
</organism>
<gene>
    <name evidence="2" type="ORF">AUK40_05360</name>
</gene>
<accession>A0A1J5INR8</accession>
<dbReference type="EMBL" id="MNZT01000095">
    <property type="protein sequence ID" value="OIP96042.1"/>
    <property type="molecule type" value="Genomic_DNA"/>
</dbReference>
<dbReference type="STRING" id="1817892.AUK40_05360"/>
<dbReference type="InterPro" id="IPR016181">
    <property type="entry name" value="Acyl_CoA_acyltransferase"/>
</dbReference>
<dbReference type="Gene3D" id="3.40.630.90">
    <property type="match status" value="1"/>
</dbReference>
<dbReference type="Pfam" id="PF00583">
    <property type="entry name" value="Acetyltransf_1"/>
    <property type="match status" value="1"/>
</dbReference>
<dbReference type="CDD" id="cd04301">
    <property type="entry name" value="NAT_SF"/>
    <property type="match status" value="1"/>
</dbReference>
<dbReference type="SUPFAM" id="SSF55729">
    <property type="entry name" value="Acyl-CoA N-acyltransferases (Nat)"/>
    <property type="match status" value="1"/>
</dbReference>
<evidence type="ECO:0000313" key="3">
    <source>
        <dbReference type="Proteomes" id="UP000183245"/>
    </source>
</evidence>
<dbReference type="GO" id="GO:0016747">
    <property type="term" value="F:acyltransferase activity, transferring groups other than amino-acyl groups"/>
    <property type="evidence" value="ECO:0007669"/>
    <property type="project" value="InterPro"/>
</dbReference>
<dbReference type="InterPro" id="IPR041496">
    <property type="entry name" value="YitH/HolE_GNAT"/>
</dbReference>
<protein>
    <recommendedName>
        <fullName evidence="1">N-acetyltransferase domain-containing protein</fullName>
    </recommendedName>
</protein>
<dbReference type="PANTHER" id="PTHR47237">
    <property type="entry name" value="SLL0310 PROTEIN"/>
    <property type="match status" value="1"/>
</dbReference>
<name>A0A1J5INR8_9BACT</name>
<dbReference type="InterPro" id="IPR052729">
    <property type="entry name" value="Acyl/Acetyltrans_Enzymes"/>
</dbReference>
<feature type="domain" description="N-acetyltransferase" evidence="1">
    <location>
        <begin position="5"/>
        <end position="148"/>
    </location>
</feature>
<dbReference type="Proteomes" id="UP000183245">
    <property type="component" value="Unassembled WGS sequence"/>
</dbReference>
<reference evidence="2 3" key="1">
    <citation type="journal article" date="2016" name="Environ. Microbiol.">
        <title>Genomic resolution of a cold subsurface aquifer community provides metabolic insights for novel microbes adapted to high CO concentrations.</title>
        <authorList>
            <person name="Probst A.J."/>
            <person name="Castelle C.J."/>
            <person name="Singh A."/>
            <person name="Brown C.T."/>
            <person name="Anantharaman K."/>
            <person name="Sharon I."/>
            <person name="Hug L.A."/>
            <person name="Burstein D."/>
            <person name="Emerson J.B."/>
            <person name="Thomas B.C."/>
            <person name="Banfield J.F."/>
        </authorList>
    </citation>
    <scope>NUCLEOTIDE SEQUENCE [LARGE SCALE GENOMIC DNA]</scope>
    <source>
        <strain evidence="2">CG2_30_54_11</strain>
    </source>
</reference>
<dbReference type="PANTHER" id="PTHR47237:SF1">
    <property type="entry name" value="SLL0310 PROTEIN"/>
    <property type="match status" value="1"/>
</dbReference>
<proteinExistence type="predicted"/>